<reference evidence="4" key="1">
    <citation type="submission" date="2020-10" db="EMBL/GenBank/DDBJ databases">
        <authorList>
            <person name="Sedaghatjoo S."/>
        </authorList>
    </citation>
    <scope>NUCLEOTIDE SEQUENCE</scope>
    <source>
        <strain evidence="4">AZH3</strain>
    </source>
</reference>
<dbReference type="SUPFAM" id="SSF51735">
    <property type="entry name" value="NAD(P)-binding Rossmann-fold domains"/>
    <property type="match status" value="1"/>
</dbReference>
<dbReference type="Pfam" id="PF25597">
    <property type="entry name" value="SH3_retrovirus"/>
    <property type="match status" value="1"/>
</dbReference>
<dbReference type="EMBL" id="CAJHJG010006198">
    <property type="protein sequence ID" value="CAD6955428.1"/>
    <property type="molecule type" value="Genomic_DNA"/>
</dbReference>
<dbReference type="Pfam" id="PF22936">
    <property type="entry name" value="Pol_BBD"/>
    <property type="match status" value="1"/>
</dbReference>
<dbReference type="InterPro" id="IPR051207">
    <property type="entry name" value="ComplexI_NDUFA9_subunit"/>
</dbReference>
<feature type="region of interest" description="Disordered" evidence="1">
    <location>
        <begin position="271"/>
        <end position="291"/>
    </location>
</feature>
<gene>
    <name evidence="4" type="ORF">JKIAZH3_G7499</name>
</gene>
<accession>A0ABN7J8F2</accession>
<dbReference type="Gene3D" id="3.40.50.720">
    <property type="entry name" value="NAD(P)-binding Rossmann-like Domain"/>
    <property type="match status" value="1"/>
</dbReference>
<evidence type="ECO:0000313" key="5">
    <source>
        <dbReference type="Proteomes" id="UP000836402"/>
    </source>
</evidence>
<feature type="domain" description="Retroviral polymerase SH3-like" evidence="3">
    <location>
        <begin position="1249"/>
        <end position="1305"/>
    </location>
</feature>
<keyword evidence="5" id="KW-1185">Reference proteome</keyword>
<dbReference type="InterPro" id="IPR036291">
    <property type="entry name" value="NAD(P)-bd_dom_sf"/>
</dbReference>
<feature type="compositionally biased region" description="Polar residues" evidence="1">
    <location>
        <begin position="367"/>
        <end position="389"/>
    </location>
</feature>
<evidence type="ECO:0000256" key="1">
    <source>
        <dbReference type="SAM" id="MobiDB-lite"/>
    </source>
</evidence>
<protein>
    <recommendedName>
        <fullName evidence="6">CCHC-type domain-containing protein</fullName>
    </recommendedName>
</protein>
<comment type="caution">
    <text evidence="4">The sequence shown here is derived from an EMBL/GenBank/DDBJ whole genome shotgun (WGS) entry which is preliminary data.</text>
</comment>
<evidence type="ECO:0000259" key="2">
    <source>
        <dbReference type="Pfam" id="PF22936"/>
    </source>
</evidence>
<sequence>MAHQRIFVVGGSGFLGSAIVKQAVARGWEVVSISPSGRPFTTPAGHRPGWSTSPLIRWQSADALRPETYADELRSCTAVVHTIGILLESDYKGGRSRAARGAQESGAGGGLLQGLLKGWGFGSGNPLNESAGKLSYEVMNRDSALSVARAFIESRTGTCPLTSTPTSTSAPFVYISAEDIFRPIVSERYIKTKREAEYELARLALDSLNASSSSSSTSLSSLATAAAKEPVIRPFYVRPGLMYHPQTRPLSTFPAALLDLSASIHARLEPASSTSVPGNDDPLLSQRQSSSASRLPFGLRIPTPASLIRSLGPEGVQPLADLLTLPPLHIDTVAKAVCAAIAGEAQEQRIGLSVTAQVEAREAPISISPSTPNLQDSSMAESTTPTNNKSDLEKVLAAVEASTTSNNRRFDRFEAELAELKANRTMSTIGGTPFGGGLAASPFTPEALRPGPKASVFHRPLQTPVQATPTARGVSGFLVPITPKASRNKDENVVAFRHLDPHVSAAERIEASRRASDETSDEVRQLKAELWTACLSVVEKENPGASDVLIAEKTDQMLSEQWLALRKDRIARSFDTAHRGDTSKDFGKGNAGKKEWQRKISQSAPSRVLNKLTHGNYMDWVSEIISILAPIQGATEILEGIEHGRGYVEDDPDKETEGYDVRLDLEIGGLVAGSVSAECRGYVVSRQSTGEYRGSVLWRDLVLVMRRGDGVDKATIFEDVIAERQESNEGVRPYAERLRTNFIKLGAINSPLSADDQVMYLLRGLQPRMDTHRVAVRAFRQSGTAYTFDAALSFLLQQEAAASLDRSQAPKRLSLLSRPTANWAAGENQGQVRKFHVIRNSANKGQPGYFNGECRHCHKWGHKQEDCAQRKREIDAGLVDPKHPSAKVAQSGEVEEQEESGSDVEGDIYEVMDANGEVFFARLATGPVGDTDNEANAAVAMMAHSSIAIASKAAVSHPDWTDEDLDSFSEAHIPKNAIKWILDSGATHHMTPRSELLPVRVKAATGAVVHIADGTKANIERRGACIASMFGDGGTEAKNVVLKTVLVVPSFTTNLLSVQRLAEDGWTVKFARTGAELVSPKGERVEIFTEPGTGAPFVMLRTQPVKYIDVKGSARRMGPAMAAAHVAITDRDLDEAAKWHQRMGHLSYHALRILASNPAFARPSRPSPQAFARIIAEEDLCEPCVETKQPLLPFGNSETVPEAKMSDVAFDLVGPFEGNKEFKYAFNLSEAWARMLWSFPIPNKEAATVFAPVKSRTNKLSVRSVRGTYLGLAPQHDAYLVYTPSERPHLRITRHVVFNERLTYDARFALDQKQQHIGSADDIIDLVLPKRAVKLSDVPIEPDQAPIGEWYNADEEDKQLDHEDWTVTLDNGNRDDQVQGQFGEWPALESLLGEDDDDEDLVTNEFTGELSRVNTQQHLPPSVQGTRDAYSQVDDFDEPIGLDDLDRMFEDTPTQVTFEPTVGAVLPAAPQPRRSKRIESQFKALTATIELSLLAASGDEVLQRATEIAARAFSAAIRSTADGVLIEPKSLADAKKRDDWAKWEEGTR</sequence>
<dbReference type="PANTHER" id="PTHR12126">
    <property type="entry name" value="NADH-UBIQUINONE OXIDOREDUCTASE 39 KDA SUBUNIT-RELATED"/>
    <property type="match status" value="1"/>
</dbReference>
<name>A0ABN7J8F2_9BASI</name>
<proteinExistence type="predicted"/>
<feature type="domain" description="Retrovirus-related Pol polyprotein from transposon TNT 1-94-like beta-barrel" evidence="2">
    <location>
        <begin position="980"/>
        <end position="1065"/>
    </location>
</feature>
<feature type="region of interest" description="Disordered" evidence="1">
    <location>
        <begin position="880"/>
        <end position="903"/>
    </location>
</feature>
<evidence type="ECO:0000259" key="3">
    <source>
        <dbReference type="Pfam" id="PF25597"/>
    </source>
</evidence>
<dbReference type="InterPro" id="IPR054722">
    <property type="entry name" value="PolX-like_BBD"/>
</dbReference>
<evidence type="ECO:0000313" key="4">
    <source>
        <dbReference type="EMBL" id="CAD6955428.1"/>
    </source>
</evidence>
<organism evidence="4 5">
    <name type="scientific">Tilletia caries</name>
    <name type="common">wheat bunt fungus</name>
    <dbReference type="NCBI Taxonomy" id="13290"/>
    <lineage>
        <taxon>Eukaryota</taxon>
        <taxon>Fungi</taxon>
        <taxon>Dikarya</taxon>
        <taxon>Basidiomycota</taxon>
        <taxon>Ustilaginomycotina</taxon>
        <taxon>Exobasidiomycetes</taxon>
        <taxon>Tilletiales</taxon>
        <taxon>Tilletiaceae</taxon>
        <taxon>Tilletia</taxon>
    </lineage>
</organism>
<feature type="region of interest" description="Disordered" evidence="1">
    <location>
        <begin position="363"/>
        <end position="390"/>
    </location>
</feature>
<dbReference type="InterPro" id="IPR057670">
    <property type="entry name" value="SH3_retrovirus"/>
</dbReference>
<evidence type="ECO:0008006" key="6">
    <source>
        <dbReference type="Google" id="ProtNLM"/>
    </source>
</evidence>
<dbReference type="Proteomes" id="UP000836402">
    <property type="component" value="Unassembled WGS sequence"/>
</dbReference>
<feature type="compositionally biased region" description="Acidic residues" evidence="1">
    <location>
        <begin position="893"/>
        <end position="903"/>
    </location>
</feature>
<dbReference type="PANTHER" id="PTHR12126:SF16">
    <property type="entry name" value="MIOREX COMPLEX COMPONENT 2"/>
    <property type="match status" value="1"/>
</dbReference>